<reference evidence="3" key="2">
    <citation type="submission" date="2017-05" db="UniProtKB">
        <authorList>
            <consortium name="EnsemblMetazoa"/>
        </authorList>
    </citation>
    <scope>IDENTIFICATION</scope>
</reference>
<organism evidence="3">
    <name type="scientific">Amphimedon queenslandica</name>
    <name type="common">Sponge</name>
    <dbReference type="NCBI Taxonomy" id="400682"/>
    <lineage>
        <taxon>Eukaryota</taxon>
        <taxon>Metazoa</taxon>
        <taxon>Porifera</taxon>
        <taxon>Demospongiae</taxon>
        <taxon>Heteroscleromorpha</taxon>
        <taxon>Haplosclerida</taxon>
        <taxon>Niphatidae</taxon>
        <taxon>Amphimedon</taxon>
    </lineage>
</organism>
<gene>
    <name evidence="3" type="primary">100632334</name>
</gene>
<dbReference type="EnsemblMetazoa" id="XM_020000139.1">
    <property type="protein sequence ID" value="XP_019855698.1"/>
    <property type="gene ID" value="LOC100632334"/>
</dbReference>
<dbReference type="GO" id="GO:0003682">
    <property type="term" value="F:chromatin binding"/>
    <property type="evidence" value="ECO:0007669"/>
    <property type="project" value="TreeGrafter"/>
</dbReference>
<dbReference type="STRING" id="400682.A0A1X7U8J3"/>
<dbReference type="KEGG" id="aqu:100632334"/>
<evidence type="ECO:0000313" key="3">
    <source>
        <dbReference type="EnsemblMetazoa" id="Aqu2.1.23814_001"/>
    </source>
</evidence>
<name>A0A1X7U8J3_AMPQE</name>
<feature type="coiled-coil region" evidence="1">
    <location>
        <begin position="518"/>
        <end position="942"/>
    </location>
</feature>
<dbReference type="Proteomes" id="UP000007879">
    <property type="component" value="Unassembled WGS sequence"/>
</dbReference>
<dbReference type="EnsemblMetazoa" id="Aqu2.1.23814_001">
    <property type="protein sequence ID" value="Aqu2.1.23814_001"/>
    <property type="gene ID" value="Aqu2.1.23814"/>
</dbReference>
<dbReference type="InParanoid" id="A0A1X7U8J3"/>
<evidence type="ECO:0000256" key="1">
    <source>
        <dbReference type="SAM" id="Coils"/>
    </source>
</evidence>
<dbReference type="OMA" id="QNEINCK"/>
<feature type="region of interest" description="Disordered" evidence="2">
    <location>
        <begin position="1495"/>
        <end position="1528"/>
    </location>
</feature>
<feature type="coiled-coil region" evidence="1">
    <location>
        <begin position="300"/>
        <end position="482"/>
    </location>
</feature>
<dbReference type="PANTHER" id="PTHR43941">
    <property type="entry name" value="STRUCTURAL MAINTENANCE OF CHROMOSOMES PROTEIN 2"/>
    <property type="match status" value="1"/>
</dbReference>
<keyword evidence="1" id="KW-0175">Coiled coil</keyword>
<reference evidence="4" key="1">
    <citation type="journal article" date="2010" name="Nature">
        <title>The Amphimedon queenslandica genome and the evolution of animal complexity.</title>
        <authorList>
            <person name="Srivastava M."/>
            <person name="Simakov O."/>
            <person name="Chapman J."/>
            <person name="Fahey B."/>
            <person name="Gauthier M.E."/>
            <person name="Mitros T."/>
            <person name="Richards G.S."/>
            <person name="Conaco C."/>
            <person name="Dacre M."/>
            <person name="Hellsten U."/>
            <person name="Larroux C."/>
            <person name="Putnam N.H."/>
            <person name="Stanke M."/>
            <person name="Adamska M."/>
            <person name="Darling A."/>
            <person name="Degnan S.M."/>
            <person name="Oakley T.H."/>
            <person name="Plachetzki D.C."/>
            <person name="Zhai Y."/>
            <person name="Adamski M."/>
            <person name="Calcino A."/>
            <person name="Cummins S.F."/>
            <person name="Goodstein D.M."/>
            <person name="Harris C."/>
            <person name="Jackson D.J."/>
            <person name="Leys S.P."/>
            <person name="Shu S."/>
            <person name="Woodcroft B.J."/>
            <person name="Vervoort M."/>
            <person name="Kosik K.S."/>
            <person name="Manning G."/>
            <person name="Degnan B.M."/>
            <person name="Rokhsar D.S."/>
        </authorList>
    </citation>
    <scope>NUCLEOTIDE SEQUENCE [LARGE SCALE GENOMIC DNA]</scope>
</reference>
<dbReference type="PANTHER" id="PTHR43941:SF1">
    <property type="entry name" value="STRUCTURAL MAINTENANCE OF CHROMOSOMES PROTEIN 2"/>
    <property type="match status" value="1"/>
</dbReference>
<proteinExistence type="predicted"/>
<dbReference type="GO" id="GO:0007076">
    <property type="term" value="P:mitotic chromosome condensation"/>
    <property type="evidence" value="ECO:0007669"/>
    <property type="project" value="TreeGrafter"/>
</dbReference>
<dbReference type="OrthoDB" id="10046208at2759"/>
<feature type="coiled-coil region" evidence="1">
    <location>
        <begin position="1282"/>
        <end position="1396"/>
    </location>
</feature>
<feature type="coiled-coil region" evidence="1">
    <location>
        <begin position="1431"/>
        <end position="1474"/>
    </location>
</feature>
<feature type="coiled-coil region" evidence="1">
    <location>
        <begin position="986"/>
        <end position="1020"/>
    </location>
</feature>
<feature type="compositionally biased region" description="Polar residues" evidence="2">
    <location>
        <begin position="29"/>
        <end position="46"/>
    </location>
</feature>
<sequence>MDRTEREVARTPVKSRIPIPTREAGHTGARTSSSPPVTSPFQTPLASPSRIPVAIRRSPKHQVPTKMATPETNTSPHHFSPTSSSVSSQILSSIAPSPSETPKHSVPAAQLFASEKEGEEIYLPTITSTGPGVSTPLYTVSTPTTASIQPMQHIRAPYLLSQQQHYTTGAGLASNTTQTTQSILSDFGKFSAPQYMPSVIYNLPSDLESFYNQQHMNSDSTNGATSEHSTLTLSSLSIPSKVSVLSAGGGSATQVSSIHHTTPVMEGKPFNMSGQFSFLPETKFQPQAIVDKENIINKELRETKSMVEFLETENRLIQEKCSKFEAENASLQFKISQLEEQAKQLRQSHLEDHSKALGNKEGEHAGLVEQLSQVMQEKQALANQLLSLQNEHSLCTQQMHIASTISSDNDKQLNTLRVELQEMQEKVRVLQDALRAAGNEKENLRRGYELDKTHLTEAESSCKTLKQNLDAATKKLEESRQKVFAKDELLSHKESELSMVQGELSMLRDNYRSLTSNHESVLLELQVLKQDLENKKRQLLENLQRKEAGDANIREVSEKLFILEREHKEKETTLENEIKERKRLETELTSLRRKNEKMGQQLALKDTAMKKQERDIANLMIEKERLQSQVSGRENELRNFQVSKEQDVSELKNLKSAMEVKMKALHDTIEEKEETIKSLALQNKTLGCSVEYEKERNVSQNQELSRLKEELESFKQQCLALENEKHNLSLTATTKEKALTETESFMRKQIEGLEQENKSKEAKMYSTSVQLTQKEAELERTMGKVSDLQTQLVLLTADVENYKKLVESHKVKLQRLQDSKNQEIADIKQKIEEKSLEAVRLASQVDSLQTELKEKEENLRKGQETLQQEKKTIDELNAQLLATEIGNTSLRSHISQAEERLMKLEVGLAEKKTQLQGAEEKNHSLYTQLQNVSRSLQELQKASADERSYFTETLGSMSIQHRQEIAKMTTNEEILQAKYQETCDNFNRLQKQLELTKVDLRNAMENVKAKDNELKDLCASIDKEVSIRNDVTVKISHLQSQYDALSNGKREVEGQLMHASNELLQMQSKLANVQQHCSTLQQELQLQNEVHATAIKRMEEREKDSVEQSERKAKEFMIKLEKSEERLQQVASELSRLQLDHKSLQSQLHHLTQTNESLQGQLSEKKSQLASDRQKLGQLERTFDQEKAAKAQTQETLKREMSRYQELKTKVEHLKDKLSQSASSKNSLEILLEEEKRTNSYYLEKIRDLESFQEALKASLQKEQDSSLTDRQKAENDQLTLKKKYQSEKKILKDTLKGLQTEVQVLRSTIESHSKEITKLDKALNASEQEKDKLADKKTEIELQLKEKKEKLKMAETKIQNQEVQLAHLQSQVSQMNQSQLDIEEYKKAMEAKQRDELQRVLKEVTEHMEEQYTAHHYLEKLRADNETLAMKEKDRKIGHLKNELKAQRKELKKEKLQVESLSLEAKYLKAKQKEHERSQEKVGARLEKVNDLLSVSTGGGLGPSSPLSSSPIPMSTSTPLISRKSLQ</sequence>
<feature type="region of interest" description="Disordered" evidence="2">
    <location>
        <begin position="1"/>
        <end position="104"/>
    </location>
</feature>
<evidence type="ECO:0000313" key="4">
    <source>
        <dbReference type="Proteomes" id="UP000007879"/>
    </source>
</evidence>
<feature type="compositionally biased region" description="Low complexity" evidence="2">
    <location>
        <begin position="75"/>
        <end position="98"/>
    </location>
</feature>
<feature type="compositionally biased region" description="Low complexity" evidence="2">
    <location>
        <begin position="1504"/>
        <end position="1528"/>
    </location>
</feature>
<accession>A0A1X7U8J3</accession>
<protein>
    <submittedName>
        <fullName evidence="3">Uncharacterized protein</fullName>
    </submittedName>
</protein>
<dbReference type="GO" id="GO:0000793">
    <property type="term" value="C:condensed chromosome"/>
    <property type="evidence" value="ECO:0007669"/>
    <property type="project" value="TreeGrafter"/>
</dbReference>
<evidence type="ECO:0000256" key="2">
    <source>
        <dbReference type="SAM" id="MobiDB-lite"/>
    </source>
</evidence>
<dbReference type="eggNOG" id="ENOG502T347">
    <property type="taxonomic scope" value="Eukaryota"/>
</dbReference>
<feature type="coiled-coil region" evidence="1">
    <location>
        <begin position="1049"/>
        <end position="1224"/>
    </location>
</feature>
<keyword evidence="4" id="KW-1185">Reference proteome</keyword>
<dbReference type="GO" id="GO:0000796">
    <property type="term" value="C:condensin complex"/>
    <property type="evidence" value="ECO:0007669"/>
    <property type="project" value="TreeGrafter"/>
</dbReference>
<dbReference type="GO" id="GO:0000785">
    <property type="term" value="C:chromatin"/>
    <property type="evidence" value="ECO:0007669"/>
    <property type="project" value="TreeGrafter"/>
</dbReference>